<evidence type="ECO:0000256" key="1">
    <source>
        <dbReference type="SAM" id="MobiDB-lite"/>
    </source>
</evidence>
<feature type="compositionally biased region" description="Pro residues" evidence="1">
    <location>
        <begin position="183"/>
        <end position="198"/>
    </location>
</feature>
<proteinExistence type="predicted"/>
<evidence type="ECO:0000256" key="2">
    <source>
        <dbReference type="SAM" id="SignalP"/>
    </source>
</evidence>
<reference evidence="3" key="1">
    <citation type="submission" date="2020-10" db="EMBL/GenBank/DDBJ databases">
        <authorList>
            <person name="Castelo-Branco R."/>
            <person name="Eusebio N."/>
            <person name="Adriana R."/>
            <person name="Vieira A."/>
            <person name="Brugerolle De Fraissinette N."/>
            <person name="Rezende De Castro R."/>
            <person name="Schneider M.P."/>
            <person name="Vasconcelos V."/>
            <person name="Leao P.N."/>
        </authorList>
    </citation>
    <scope>NUCLEOTIDE SEQUENCE</scope>
    <source>
        <strain evidence="3">LEGE 07157</strain>
    </source>
</reference>
<feature type="region of interest" description="Disordered" evidence="1">
    <location>
        <begin position="42"/>
        <end position="85"/>
    </location>
</feature>
<evidence type="ECO:0000313" key="4">
    <source>
        <dbReference type="Proteomes" id="UP000654482"/>
    </source>
</evidence>
<feature type="compositionally biased region" description="Polar residues" evidence="1">
    <location>
        <begin position="146"/>
        <end position="159"/>
    </location>
</feature>
<feature type="chain" id="PRO_5035325535" evidence="2">
    <location>
        <begin position="24"/>
        <end position="292"/>
    </location>
</feature>
<dbReference type="AlphaFoldDB" id="A0A8J7DSR7"/>
<gene>
    <name evidence="3" type="ORF">IQ249_01810</name>
</gene>
<sequence length="292" mass="30416">MPKKLLFIASFGALSLLMGGCEALSFLPWFGGEEETVESVETEPTESPVAQAPSTTEPFTEPVQPAKTNNTPPNTGLIPSTSPEQRTKLIKERLEDPFSTFPATPNKVPRRVIISRNGAQGGGNGGGTSQLPPIPQIQQPPPRPATTKTSRPATQTPQQAKPKAAPNTGSGSGSGSLARRPNLPTPPNAIPDFPPIPQPTAADGVKVTGVIKVGGVPHAIVQAAGQESRYVKSGDYLANGQVLVKRIEMGNGTDPIVILEQAGVEVAKRIGEGAEIAPSDSASLPQSPQQNI</sequence>
<feature type="compositionally biased region" description="Gly residues" evidence="1">
    <location>
        <begin position="119"/>
        <end position="128"/>
    </location>
</feature>
<dbReference type="EMBL" id="JADEWZ010000002">
    <property type="protein sequence ID" value="MBE9114622.1"/>
    <property type="molecule type" value="Genomic_DNA"/>
</dbReference>
<feature type="compositionally biased region" description="Polar residues" evidence="1">
    <location>
        <begin position="66"/>
        <end position="84"/>
    </location>
</feature>
<organism evidence="3 4">
    <name type="scientific">Lusitaniella coriacea LEGE 07157</name>
    <dbReference type="NCBI Taxonomy" id="945747"/>
    <lineage>
        <taxon>Bacteria</taxon>
        <taxon>Bacillati</taxon>
        <taxon>Cyanobacteriota</taxon>
        <taxon>Cyanophyceae</taxon>
        <taxon>Spirulinales</taxon>
        <taxon>Lusitaniellaceae</taxon>
        <taxon>Lusitaniella</taxon>
    </lineage>
</organism>
<name>A0A8J7DSR7_9CYAN</name>
<dbReference type="RefSeq" id="WP_194027711.1">
    <property type="nucleotide sequence ID" value="NZ_JADEWZ010000002.1"/>
</dbReference>
<feature type="compositionally biased region" description="Pro residues" evidence="1">
    <location>
        <begin position="132"/>
        <end position="144"/>
    </location>
</feature>
<keyword evidence="4" id="KW-1185">Reference proteome</keyword>
<comment type="caution">
    <text evidence="3">The sequence shown here is derived from an EMBL/GenBank/DDBJ whole genome shotgun (WGS) entry which is preliminary data.</text>
</comment>
<dbReference type="PROSITE" id="PS51257">
    <property type="entry name" value="PROKAR_LIPOPROTEIN"/>
    <property type="match status" value="1"/>
</dbReference>
<protein>
    <submittedName>
        <fullName evidence="3">Uncharacterized protein</fullName>
    </submittedName>
</protein>
<keyword evidence="2" id="KW-0732">Signal</keyword>
<feature type="signal peptide" evidence="2">
    <location>
        <begin position="1"/>
        <end position="23"/>
    </location>
</feature>
<feature type="region of interest" description="Disordered" evidence="1">
    <location>
        <begin position="116"/>
        <end position="201"/>
    </location>
</feature>
<evidence type="ECO:0000313" key="3">
    <source>
        <dbReference type="EMBL" id="MBE9114622.1"/>
    </source>
</evidence>
<accession>A0A8J7DSR7</accession>
<dbReference type="Proteomes" id="UP000654482">
    <property type="component" value="Unassembled WGS sequence"/>
</dbReference>